<dbReference type="InterPro" id="IPR011055">
    <property type="entry name" value="Dup_hybrid_motif"/>
</dbReference>
<accession>I1YGI6</accession>
<dbReference type="HOGENOM" id="CLU_029425_2_2_6"/>
<dbReference type="SUPFAM" id="SSF51261">
    <property type="entry name" value="Duplicated hybrid motif"/>
    <property type="match status" value="1"/>
</dbReference>
<dbReference type="PANTHER" id="PTHR21666:SF291">
    <property type="entry name" value="STAGE II SPORULATION PROTEIN Q"/>
    <property type="match status" value="1"/>
</dbReference>
<feature type="domain" description="M23ase beta-sheet core" evidence="1">
    <location>
        <begin position="129"/>
        <end position="223"/>
    </location>
</feature>
<dbReference type="AlphaFoldDB" id="I1YGI6"/>
<dbReference type="eggNOG" id="COG0739">
    <property type="taxonomic scope" value="Bacteria"/>
</dbReference>
<dbReference type="Gene3D" id="2.70.70.10">
    <property type="entry name" value="Glucose Permease (Domain IIA)"/>
    <property type="match status" value="1"/>
</dbReference>
<dbReference type="FunFam" id="2.70.70.10:FF:000006">
    <property type="entry name" value="M23 family peptidase"/>
    <property type="match status" value="1"/>
</dbReference>
<dbReference type="STRING" id="754477.Q7C_860"/>
<evidence type="ECO:0000259" key="1">
    <source>
        <dbReference type="Pfam" id="PF01551"/>
    </source>
</evidence>
<dbReference type="InterPro" id="IPR016047">
    <property type="entry name" value="M23ase_b-sheet_dom"/>
</dbReference>
<dbReference type="PANTHER" id="PTHR21666">
    <property type="entry name" value="PEPTIDASE-RELATED"/>
    <property type="match status" value="1"/>
</dbReference>
<name>I1YGI6_METFJ</name>
<dbReference type="GO" id="GO:0004222">
    <property type="term" value="F:metalloendopeptidase activity"/>
    <property type="evidence" value="ECO:0007669"/>
    <property type="project" value="TreeGrafter"/>
</dbReference>
<evidence type="ECO:0000313" key="3">
    <source>
        <dbReference type="Proteomes" id="UP000009145"/>
    </source>
</evidence>
<dbReference type="Proteomes" id="UP000009145">
    <property type="component" value="Chromosome"/>
</dbReference>
<keyword evidence="3" id="KW-1185">Reference proteome</keyword>
<gene>
    <name evidence="2" type="ordered locus">Q7C_860</name>
</gene>
<dbReference type="CDD" id="cd12797">
    <property type="entry name" value="M23_peptidase"/>
    <property type="match status" value="1"/>
</dbReference>
<dbReference type="PATRIC" id="fig|754477.3.peg.849"/>
<organism evidence="2 3">
    <name type="scientific">Methylophaga frappieri (strain ATCC BAA-2434 / DSM 25690 / JAM7)</name>
    <dbReference type="NCBI Taxonomy" id="754477"/>
    <lineage>
        <taxon>Bacteria</taxon>
        <taxon>Pseudomonadati</taxon>
        <taxon>Pseudomonadota</taxon>
        <taxon>Gammaproteobacteria</taxon>
        <taxon>Thiotrichales</taxon>
        <taxon>Piscirickettsiaceae</taxon>
        <taxon>Methylophaga</taxon>
    </lineage>
</organism>
<dbReference type="KEGG" id="mec:Q7C_860"/>
<proteinExistence type="predicted"/>
<dbReference type="EMBL" id="CP003380">
    <property type="protein sequence ID" value="AFJ02029.1"/>
    <property type="molecule type" value="Genomic_DNA"/>
</dbReference>
<dbReference type="MEROPS" id="M23.009"/>
<dbReference type="Pfam" id="PF01551">
    <property type="entry name" value="Peptidase_M23"/>
    <property type="match status" value="1"/>
</dbReference>
<protein>
    <submittedName>
        <fullName evidence="2">Peptidase, M23/M37 family protein</fullName>
    </submittedName>
</protein>
<dbReference type="InterPro" id="IPR050570">
    <property type="entry name" value="Cell_wall_metabolism_enzyme"/>
</dbReference>
<reference evidence="2 3" key="1">
    <citation type="journal article" date="2012" name="J. Bacteriol.">
        <title>Complete genome sequences of Methylophaga sp. strain JAM1 and Methylophaga sp. strain JAM7.</title>
        <authorList>
            <person name="Villeneuve C."/>
            <person name="Martineau C."/>
            <person name="Mauffrey F."/>
            <person name="Villemur R."/>
        </authorList>
    </citation>
    <scope>NUCLEOTIDE SEQUENCE [LARGE SCALE GENOMIC DNA]</scope>
    <source>
        <strain evidence="2 3">JAM7</strain>
    </source>
</reference>
<sequence>MNTTQSESFQGFYAQQLGGLQAEAIRLKMLNQRLAEIAGFDVSELDLGLGMGGIERDARLLTSEELDKGIASLSEAFAIQQETMAALQDYLLTNDSIVTAIPTGRPVKEGWISSFYGTRVDPFNGKRVFHDGLDFAGKEGSEVLSAADGIVAWAGMRGGYGGMVEIDHGNGYVTRYAHNKTLKVKAGNRVKKGEVIALMGSTGRSTGPHVHYEILKDGKPVNPYNYADAE</sequence>
<evidence type="ECO:0000313" key="2">
    <source>
        <dbReference type="EMBL" id="AFJ02029.1"/>
    </source>
</evidence>